<gene>
    <name evidence="2" type="primary">100119899</name>
</gene>
<dbReference type="Proteomes" id="UP000002358">
    <property type="component" value="Chromosome 3"/>
</dbReference>
<evidence type="ECO:0000313" key="3">
    <source>
        <dbReference type="Proteomes" id="UP000002358"/>
    </source>
</evidence>
<dbReference type="OrthoDB" id="429991at2759"/>
<name>A0A7M7LLY9_NASVI</name>
<dbReference type="KEGG" id="nvi:100119899"/>
<keyword evidence="3" id="KW-1185">Reference proteome</keyword>
<evidence type="ECO:0000313" key="2">
    <source>
        <dbReference type="EnsemblMetazoa" id="XP_001603602"/>
    </source>
</evidence>
<dbReference type="AlphaFoldDB" id="A0A7M7LLY9"/>
<organism evidence="2 3">
    <name type="scientific">Nasonia vitripennis</name>
    <name type="common">Parasitic wasp</name>
    <dbReference type="NCBI Taxonomy" id="7425"/>
    <lineage>
        <taxon>Eukaryota</taxon>
        <taxon>Metazoa</taxon>
        <taxon>Ecdysozoa</taxon>
        <taxon>Arthropoda</taxon>
        <taxon>Hexapoda</taxon>
        <taxon>Insecta</taxon>
        <taxon>Pterygota</taxon>
        <taxon>Neoptera</taxon>
        <taxon>Endopterygota</taxon>
        <taxon>Hymenoptera</taxon>
        <taxon>Apocrita</taxon>
        <taxon>Proctotrupomorpha</taxon>
        <taxon>Chalcidoidea</taxon>
        <taxon>Pteromalidae</taxon>
        <taxon>Pteromalinae</taxon>
        <taxon>Nasonia</taxon>
    </lineage>
</organism>
<feature type="region of interest" description="Disordered" evidence="1">
    <location>
        <begin position="1"/>
        <end position="29"/>
    </location>
</feature>
<dbReference type="PANTHER" id="PTHR21580:SF28">
    <property type="entry name" value="BOREALIN N-TERMINAL DOMAIN-CONTAINING PROTEIN-RELATED"/>
    <property type="match status" value="1"/>
</dbReference>
<evidence type="ECO:0000256" key="1">
    <source>
        <dbReference type="SAM" id="MobiDB-lite"/>
    </source>
</evidence>
<dbReference type="InParanoid" id="A0A7M7LLY9"/>
<proteinExistence type="predicted"/>
<sequence>MPSKKTEKQTEGKESKTPLRKTLTCGTRTPGPKYKLKSLVGYDGHCHSKYRNPAYTIGKKQKAKEVCLGPGPKYLYNLPGIPGYSFPRSVYRPTKDCSPGPKYTLPGFSSPAFSIANRPKAKCDKASPGPYDPYPLPIGPTFILTGQGKDRKCEYNPPIRDVGPVTLLKPNSPAFSIVPRQTTKDRCNSPGPKYFPGLMKKSPEYTFGLKHSECSIIPRTECDELC</sequence>
<accession>A0A7M7LLY9</accession>
<dbReference type="EnsemblMetazoa" id="XM_001603552">
    <property type="protein sequence ID" value="XP_001603602"/>
    <property type="gene ID" value="LOC100119899"/>
</dbReference>
<dbReference type="PANTHER" id="PTHR21580">
    <property type="entry name" value="SHIPPO-1-RELATED"/>
    <property type="match status" value="1"/>
</dbReference>
<dbReference type="InterPro" id="IPR051291">
    <property type="entry name" value="CIMAP"/>
</dbReference>
<feature type="compositionally biased region" description="Basic and acidic residues" evidence="1">
    <location>
        <begin position="1"/>
        <end position="17"/>
    </location>
</feature>
<dbReference type="OMA" id="VECDDQC"/>
<reference evidence="2" key="1">
    <citation type="submission" date="2021-01" db="UniProtKB">
        <authorList>
            <consortium name="EnsemblMetazoa"/>
        </authorList>
    </citation>
    <scope>IDENTIFICATION</scope>
</reference>
<protein>
    <submittedName>
        <fullName evidence="2">Uncharacterized protein</fullName>
    </submittedName>
</protein>